<proteinExistence type="predicted"/>
<feature type="compositionally biased region" description="Polar residues" evidence="1">
    <location>
        <begin position="1"/>
        <end position="18"/>
    </location>
</feature>
<protein>
    <submittedName>
        <fullName evidence="2">Uncharacterized protein</fullName>
    </submittedName>
</protein>
<evidence type="ECO:0000256" key="1">
    <source>
        <dbReference type="SAM" id="MobiDB-lite"/>
    </source>
</evidence>
<evidence type="ECO:0000313" key="2">
    <source>
        <dbReference type="EMBL" id="CFR85429.1"/>
    </source>
</evidence>
<feature type="region of interest" description="Disordered" evidence="1">
    <location>
        <begin position="1"/>
        <end position="35"/>
    </location>
</feature>
<accession>A0A654U263</accession>
<sequence>MCSGPASSQAITPSSPSQIGAGEPSPRIARSTASMPTLPACAGANAFQLEMAPLRD</sequence>
<dbReference type="Proteomes" id="UP000046680">
    <property type="component" value="Unassembled WGS sequence"/>
</dbReference>
<evidence type="ECO:0000313" key="3">
    <source>
        <dbReference type="Proteomes" id="UP000046680"/>
    </source>
</evidence>
<name>A0A654U263_MYCTX</name>
<dbReference type="AlphaFoldDB" id="A0A654U263"/>
<gene>
    <name evidence="2" type="ORF">ERS007657_02384</name>
</gene>
<dbReference type="EMBL" id="CGCX01000908">
    <property type="protein sequence ID" value="CFR85429.1"/>
    <property type="molecule type" value="Genomic_DNA"/>
</dbReference>
<organism evidence="2 3">
    <name type="scientific">Mycobacterium tuberculosis</name>
    <dbReference type="NCBI Taxonomy" id="1773"/>
    <lineage>
        <taxon>Bacteria</taxon>
        <taxon>Bacillati</taxon>
        <taxon>Actinomycetota</taxon>
        <taxon>Actinomycetes</taxon>
        <taxon>Mycobacteriales</taxon>
        <taxon>Mycobacteriaceae</taxon>
        <taxon>Mycobacterium</taxon>
        <taxon>Mycobacterium tuberculosis complex</taxon>
    </lineage>
</organism>
<reference evidence="2 3" key="1">
    <citation type="submission" date="2015-03" db="EMBL/GenBank/DDBJ databases">
        <authorList>
            <consortium name="Pathogen Informatics"/>
        </authorList>
    </citation>
    <scope>NUCLEOTIDE SEQUENCE [LARGE SCALE GENOMIC DNA]</scope>
    <source>
        <strain evidence="2 3">C09601061</strain>
    </source>
</reference>